<dbReference type="PROSITE" id="PS50889">
    <property type="entry name" value="S4"/>
    <property type="match status" value="1"/>
</dbReference>
<dbReference type="GO" id="GO:0034457">
    <property type="term" value="C:Mpp10 complex"/>
    <property type="evidence" value="ECO:0007669"/>
    <property type="project" value="TreeGrafter"/>
</dbReference>
<evidence type="ECO:0000259" key="10">
    <source>
        <dbReference type="SMART" id="SM01390"/>
    </source>
</evidence>
<dbReference type="InterPro" id="IPR022801">
    <property type="entry name" value="Ribosomal_uS4"/>
</dbReference>
<dbReference type="EMBL" id="DS235363">
    <property type="protein sequence ID" value="EEB15234.1"/>
    <property type="molecule type" value="Genomic_DNA"/>
</dbReference>
<evidence type="ECO:0000256" key="5">
    <source>
        <dbReference type="ARBA" id="ARBA00023242"/>
    </source>
</evidence>
<dbReference type="EMBL" id="AAZO01004156">
    <property type="status" value="NOT_ANNOTATED_CDS"/>
    <property type="molecule type" value="Genomic_DNA"/>
</dbReference>
<dbReference type="OrthoDB" id="10248812at2759"/>
<dbReference type="SMART" id="SM01390">
    <property type="entry name" value="Ribosomal_S4"/>
    <property type="match status" value="1"/>
</dbReference>
<dbReference type="RefSeq" id="XP_002427972.1">
    <property type="nucleotide sequence ID" value="XM_002427927.1"/>
</dbReference>
<dbReference type="InterPro" id="IPR036986">
    <property type="entry name" value="S4_RNA-bd_sf"/>
</dbReference>
<feature type="domain" description="Small ribosomal subunit protein uS4 N-terminal" evidence="10">
    <location>
        <begin position="4"/>
        <end position="107"/>
    </location>
</feature>
<dbReference type="SUPFAM" id="SSF55174">
    <property type="entry name" value="Alpha-L RNA-binding motif"/>
    <property type="match status" value="1"/>
</dbReference>
<dbReference type="GO" id="GO:0006364">
    <property type="term" value="P:rRNA processing"/>
    <property type="evidence" value="ECO:0007669"/>
    <property type="project" value="TreeGrafter"/>
</dbReference>
<comment type="subcellular location">
    <subcellularLocation>
        <location evidence="1">Nucleus</location>
        <location evidence="1">Nucleolus</location>
    </subcellularLocation>
</comment>
<reference evidence="11" key="2">
    <citation type="submission" date="2007-04" db="EMBL/GenBank/DDBJ databases">
        <title>The genome of the human body louse.</title>
        <authorList>
            <consortium name="The Human Body Louse Genome Consortium"/>
            <person name="Kirkness E."/>
            <person name="Walenz B."/>
            <person name="Hass B."/>
            <person name="Bruggner R."/>
            <person name="Strausberg R."/>
        </authorList>
    </citation>
    <scope>NUCLEOTIDE SEQUENCE</scope>
    <source>
        <strain evidence="11">USDA</strain>
    </source>
</reference>
<dbReference type="GO" id="GO:0030515">
    <property type="term" value="F:snoRNA binding"/>
    <property type="evidence" value="ECO:0007669"/>
    <property type="project" value="TreeGrafter"/>
</dbReference>
<name>E0VPC8_PEDHC</name>
<evidence type="ECO:0000256" key="7">
    <source>
        <dbReference type="ARBA" id="ARBA00069727"/>
    </source>
</evidence>
<gene>
    <name evidence="12" type="primary">8232072</name>
    <name evidence="11" type="ORF">Phum_PHUM357240</name>
</gene>
<evidence type="ECO:0000313" key="11">
    <source>
        <dbReference type="EMBL" id="EEB15234.1"/>
    </source>
</evidence>
<keyword evidence="13" id="KW-1185">Reference proteome</keyword>
<evidence type="ECO:0000256" key="1">
    <source>
        <dbReference type="ARBA" id="ARBA00004604"/>
    </source>
</evidence>
<accession>E0VPC8</accession>
<organism>
    <name type="scientific">Pediculus humanus subsp. corporis</name>
    <name type="common">Body louse</name>
    <dbReference type="NCBI Taxonomy" id="121224"/>
    <lineage>
        <taxon>Eukaryota</taxon>
        <taxon>Metazoa</taxon>
        <taxon>Ecdysozoa</taxon>
        <taxon>Arthropoda</taxon>
        <taxon>Hexapoda</taxon>
        <taxon>Insecta</taxon>
        <taxon>Pterygota</taxon>
        <taxon>Neoptera</taxon>
        <taxon>Paraneoptera</taxon>
        <taxon>Psocodea</taxon>
        <taxon>Troctomorpha</taxon>
        <taxon>Phthiraptera</taxon>
        <taxon>Anoplura</taxon>
        <taxon>Pediculidae</taxon>
        <taxon>Pediculus</taxon>
    </lineage>
</organism>
<dbReference type="Proteomes" id="UP000009046">
    <property type="component" value="Unassembled WGS sequence"/>
</dbReference>
<dbReference type="GO" id="GO:0019843">
    <property type="term" value="F:rRNA binding"/>
    <property type="evidence" value="ECO:0007669"/>
    <property type="project" value="InterPro"/>
</dbReference>
<dbReference type="CDD" id="cd00165">
    <property type="entry name" value="S4"/>
    <property type="match status" value="1"/>
</dbReference>
<dbReference type="FunCoup" id="E0VPC8">
    <property type="interactions" value="318"/>
</dbReference>
<dbReference type="HOGENOM" id="CLU_097281_0_0_1"/>
<sequence>MVRKLKFHEKKLLKKVDFIAWEADNNLHEIKIMKKYHLKKREEYTLYNKISREIREVARKIKTLDQNDPFRTECSSKLLEKCYILGLIPTKWDLALVDKITASSFCRRRLPVMMVKTKMAENIKAATEFIEQGHVRIGPDLVKDPAFLVSRYLEDFITWVDTSAIRKHVLNYNDEVSLVFLLIVAKFR</sequence>
<keyword evidence="4 9" id="KW-0694">RNA-binding</keyword>
<evidence type="ECO:0000256" key="9">
    <source>
        <dbReference type="PROSITE-ProRule" id="PRU00182"/>
    </source>
</evidence>
<keyword evidence="6 11" id="KW-0687">Ribonucleoprotein</keyword>
<dbReference type="FunFam" id="3.10.290.10:FF:000006">
    <property type="entry name" value="U3 small nucleolar ribonucleoprotein IMP3"/>
    <property type="match status" value="1"/>
</dbReference>
<proteinExistence type="inferred from homology"/>
<dbReference type="VEuPathDB" id="VectorBase:PHUM357240"/>
<evidence type="ECO:0000256" key="3">
    <source>
        <dbReference type="ARBA" id="ARBA00022517"/>
    </source>
</evidence>
<reference evidence="12" key="3">
    <citation type="submission" date="2020-05" db="UniProtKB">
        <authorList>
            <consortium name="EnsemblMetazoa"/>
        </authorList>
    </citation>
    <scope>IDENTIFICATION</scope>
    <source>
        <strain evidence="12">USDA</strain>
    </source>
</reference>
<dbReference type="PANTHER" id="PTHR11831:SF1">
    <property type="entry name" value="U3 SMALL NUCLEOLAR RIBONUCLEOPROTEIN PROTEIN IMP3"/>
    <property type="match status" value="1"/>
</dbReference>
<dbReference type="AlphaFoldDB" id="E0VPC8"/>
<dbReference type="eggNOG" id="KOG4655">
    <property type="taxonomic scope" value="Eukaryota"/>
</dbReference>
<evidence type="ECO:0000313" key="13">
    <source>
        <dbReference type="Proteomes" id="UP000009046"/>
    </source>
</evidence>
<evidence type="ECO:0000256" key="6">
    <source>
        <dbReference type="ARBA" id="ARBA00023274"/>
    </source>
</evidence>
<protein>
    <recommendedName>
        <fullName evidence="7">U3 small nucleolar ribonucleoprotein protein IMP3</fullName>
    </recommendedName>
    <alternativeName>
        <fullName evidence="8">U3 small nucleolar ribonucleoprotein protein imp3</fullName>
    </alternativeName>
</protein>
<dbReference type="Pfam" id="PF01479">
    <property type="entry name" value="S4"/>
    <property type="match status" value="1"/>
</dbReference>
<dbReference type="GO" id="GO:0032040">
    <property type="term" value="C:small-subunit processome"/>
    <property type="evidence" value="ECO:0007669"/>
    <property type="project" value="TreeGrafter"/>
</dbReference>
<evidence type="ECO:0000256" key="4">
    <source>
        <dbReference type="ARBA" id="ARBA00022884"/>
    </source>
</evidence>
<comment type="similarity">
    <text evidence="2">Belongs to the universal ribosomal protein uS4 family.</text>
</comment>
<dbReference type="InterPro" id="IPR002942">
    <property type="entry name" value="S4_RNA-bd"/>
</dbReference>
<dbReference type="CTD" id="8232072"/>
<dbReference type="KEGG" id="phu:Phum_PHUM357240"/>
<evidence type="ECO:0000256" key="8">
    <source>
        <dbReference type="ARBA" id="ARBA00072223"/>
    </source>
</evidence>
<dbReference type="GO" id="GO:0042274">
    <property type="term" value="P:ribosomal small subunit biogenesis"/>
    <property type="evidence" value="ECO:0007669"/>
    <property type="project" value="TreeGrafter"/>
</dbReference>
<evidence type="ECO:0000256" key="2">
    <source>
        <dbReference type="ARBA" id="ARBA00007465"/>
    </source>
</evidence>
<dbReference type="Pfam" id="PF00163">
    <property type="entry name" value="Ribosomal_S4"/>
    <property type="match status" value="1"/>
</dbReference>
<keyword evidence="3" id="KW-0690">Ribosome biogenesis</keyword>
<evidence type="ECO:0000313" key="12">
    <source>
        <dbReference type="EnsemblMetazoa" id="PHUM357240-PA"/>
    </source>
</evidence>
<reference evidence="11" key="1">
    <citation type="submission" date="2007-04" db="EMBL/GenBank/DDBJ databases">
        <title>Annotation of Pediculus humanus corporis strain USDA.</title>
        <authorList>
            <person name="Kirkness E."/>
            <person name="Hannick L."/>
            <person name="Hass B."/>
            <person name="Bruggner R."/>
            <person name="Lawson D."/>
            <person name="Bidwell S."/>
            <person name="Joardar V."/>
            <person name="Caler E."/>
            <person name="Walenz B."/>
            <person name="Inman J."/>
            <person name="Schobel S."/>
            <person name="Galinsky K."/>
            <person name="Amedeo P."/>
            <person name="Strausberg R."/>
        </authorList>
    </citation>
    <scope>NUCLEOTIDE SEQUENCE</scope>
    <source>
        <strain evidence="11">USDA</strain>
    </source>
</reference>
<dbReference type="GeneID" id="8232072"/>
<dbReference type="Gene3D" id="3.10.290.10">
    <property type="entry name" value="RNA-binding S4 domain"/>
    <property type="match status" value="1"/>
</dbReference>
<keyword evidence="5" id="KW-0539">Nucleus</keyword>
<dbReference type="PANTHER" id="PTHR11831">
    <property type="entry name" value="30S 40S RIBOSOMAL PROTEIN"/>
    <property type="match status" value="1"/>
</dbReference>
<dbReference type="STRING" id="121224.E0VPC8"/>
<dbReference type="EnsemblMetazoa" id="PHUM357240-RA">
    <property type="protein sequence ID" value="PHUM357240-PA"/>
    <property type="gene ID" value="PHUM357240"/>
</dbReference>
<dbReference type="OMA" id="FRIKHEQ"/>
<dbReference type="InterPro" id="IPR001912">
    <property type="entry name" value="Ribosomal_uS4_N"/>
</dbReference>